<evidence type="ECO:0000313" key="1">
    <source>
        <dbReference type="EMBL" id="KAF0318147.1"/>
    </source>
</evidence>
<dbReference type="EMBL" id="WOWK01000115">
    <property type="protein sequence ID" value="KAF0318147.1"/>
    <property type="molecule type" value="Genomic_DNA"/>
</dbReference>
<dbReference type="Proteomes" id="UP000434172">
    <property type="component" value="Unassembled WGS sequence"/>
</dbReference>
<accession>A0A8H3W2K9</accession>
<dbReference type="AlphaFoldDB" id="A0A8H3W2K9"/>
<gene>
    <name evidence="1" type="ORF">GQ607_014648</name>
</gene>
<keyword evidence="2" id="KW-1185">Reference proteome</keyword>
<comment type="caution">
    <text evidence="1">The sequence shown here is derived from an EMBL/GenBank/DDBJ whole genome shotgun (WGS) entry which is preliminary data.</text>
</comment>
<protein>
    <submittedName>
        <fullName evidence="1">Uncharacterized protein</fullName>
    </submittedName>
</protein>
<proteinExistence type="predicted"/>
<evidence type="ECO:0000313" key="2">
    <source>
        <dbReference type="Proteomes" id="UP000434172"/>
    </source>
</evidence>
<name>A0A8H3W2K9_9PEZI</name>
<reference evidence="1 2" key="1">
    <citation type="submission" date="2019-12" db="EMBL/GenBank/DDBJ databases">
        <title>A genome sequence resource for the geographically widespread anthracnose pathogen Colletotrichum asianum.</title>
        <authorList>
            <person name="Meng Y."/>
        </authorList>
    </citation>
    <scope>NUCLEOTIDE SEQUENCE [LARGE SCALE GENOMIC DNA]</scope>
    <source>
        <strain evidence="1 2">ICMP 18580</strain>
    </source>
</reference>
<organism evidence="1 2">
    <name type="scientific">Colletotrichum asianum</name>
    <dbReference type="NCBI Taxonomy" id="702518"/>
    <lineage>
        <taxon>Eukaryota</taxon>
        <taxon>Fungi</taxon>
        <taxon>Dikarya</taxon>
        <taxon>Ascomycota</taxon>
        <taxon>Pezizomycotina</taxon>
        <taxon>Sordariomycetes</taxon>
        <taxon>Hypocreomycetidae</taxon>
        <taxon>Glomerellales</taxon>
        <taxon>Glomerellaceae</taxon>
        <taxon>Colletotrichum</taxon>
        <taxon>Colletotrichum gloeosporioides species complex</taxon>
    </lineage>
</organism>
<sequence>MSTGPVSIFVSTRGSEFLDKCHTPAVPSPASA</sequence>